<dbReference type="InterPro" id="IPR011990">
    <property type="entry name" value="TPR-like_helical_dom_sf"/>
</dbReference>
<dbReference type="SUPFAM" id="SSF116965">
    <property type="entry name" value="Hypothetical protein MPN330"/>
    <property type="match status" value="1"/>
</dbReference>
<dbReference type="InterPro" id="IPR024503">
    <property type="entry name" value="DUF3196"/>
</dbReference>
<reference evidence="2" key="1">
    <citation type="journal article" date="2019" name="Int. J. Syst. Evol. Microbiol.">
        <title>The Global Catalogue of Microorganisms (GCM) 10K type strain sequencing project: providing services to taxonomists for standard genome sequencing and annotation.</title>
        <authorList>
            <consortium name="The Broad Institute Genomics Platform"/>
            <consortium name="The Broad Institute Genome Sequencing Center for Infectious Disease"/>
            <person name="Wu L."/>
            <person name="Ma J."/>
        </authorList>
    </citation>
    <scope>NUCLEOTIDE SEQUENCE [LARGE SCALE GENOMIC DNA]</scope>
    <source>
        <strain evidence="2">KCTC 13193</strain>
    </source>
</reference>
<protein>
    <submittedName>
        <fullName evidence="1">Tetratricopeptide repeat protein</fullName>
    </submittedName>
</protein>
<organism evidence="1 2">
    <name type="scientific">Virgibacillus sediminis</name>
    <dbReference type="NCBI Taxonomy" id="202260"/>
    <lineage>
        <taxon>Bacteria</taxon>
        <taxon>Bacillati</taxon>
        <taxon>Bacillota</taxon>
        <taxon>Bacilli</taxon>
        <taxon>Bacillales</taxon>
        <taxon>Bacillaceae</taxon>
        <taxon>Virgibacillus</taxon>
    </lineage>
</organism>
<dbReference type="Proteomes" id="UP001595387">
    <property type="component" value="Unassembled WGS sequence"/>
</dbReference>
<accession>A0ABV7A6F2</accession>
<evidence type="ECO:0000313" key="2">
    <source>
        <dbReference type="Proteomes" id="UP001595387"/>
    </source>
</evidence>
<dbReference type="Gene3D" id="1.25.40.10">
    <property type="entry name" value="Tetratricopeptide repeat domain"/>
    <property type="match status" value="1"/>
</dbReference>
<evidence type="ECO:0000313" key="1">
    <source>
        <dbReference type="EMBL" id="MFC2948506.1"/>
    </source>
</evidence>
<proteinExistence type="predicted"/>
<gene>
    <name evidence="1" type="ORF">ACFODW_09155</name>
</gene>
<keyword evidence="2" id="KW-1185">Reference proteome</keyword>
<dbReference type="RefSeq" id="WP_390305570.1">
    <property type="nucleotide sequence ID" value="NZ_JBHRRZ010000015.1"/>
</dbReference>
<name>A0ABV7A6F2_9BACI</name>
<dbReference type="Pfam" id="PF14559">
    <property type="entry name" value="TPR_19"/>
    <property type="match status" value="1"/>
</dbReference>
<sequence>MAQQSANDNIILFPKWKFALEEESLKALKEKRYDEALAKLDQLLSYHVDNHEIIIGKLICLMELGRYSEAQELCEELLGYRDEHYFHYVHIYLTILFQTNQYDLLMEQVEVELEGESIPSALKEQFEQLYDMSKKMQNDLVIEDSKTHIGEFWQAVEEEDHRKQWRLVESLRKSNTVEPERLLKYLMEPKVHPVVKTSIFLWLQDAESSKEVTVHKLGQQITVVPNETGGIQVNGLAKQIGLLISEIEQKNPSLFHLLNDLLYRYLYVRFPIIPPYEDALQVAEALRTVGKEYLNVHNESVIKADPAVEEYMEEIKLCDVLYYSVIED</sequence>
<dbReference type="EMBL" id="JBHRRZ010000015">
    <property type="protein sequence ID" value="MFC2948506.1"/>
    <property type="molecule type" value="Genomic_DNA"/>
</dbReference>
<dbReference type="SUPFAM" id="SSF48452">
    <property type="entry name" value="TPR-like"/>
    <property type="match status" value="1"/>
</dbReference>
<comment type="caution">
    <text evidence="1">The sequence shown here is derived from an EMBL/GenBank/DDBJ whole genome shotgun (WGS) entry which is preliminary data.</text>
</comment>
<dbReference type="Pfam" id="PF11428">
    <property type="entry name" value="DUF3196"/>
    <property type="match status" value="1"/>
</dbReference>